<protein>
    <submittedName>
        <fullName evidence="1">Uncharacterized protein</fullName>
    </submittedName>
</protein>
<keyword evidence="2" id="KW-1185">Reference proteome</keyword>
<sequence>MKVKVLFKFKDGMIFESEMDGNEGDFVKTILNGRKNNATLTLNESIVRSYDDLYSVEFVL</sequence>
<reference evidence="1" key="1">
    <citation type="submission" date="2022-12" db="EMBL/GenBank/DDBJ databases">
        <title>Genomic of Bacillus halotolerans.</title>
        <authorList>
            <person name="Xu G."/>
            <person name="Ding Y."/>
        </authorList>
    </citation>
    <scope>NUCLEOTIDE SEQUENCE</scope>
    <source>
        <strain evidence="1">B13</strain>
    </source>
</reference>
<dbReference type="Proteomes" id="UP001164713">
    <property type="component" value="Chromosome"/>
</dbReference>
<accession>A0ABY7I584</accession>
<proteinExistence type="predicted"/>
<evidence type="ECO:0000313" key="2">
    <source>
        <dbReference type="Proteomes" id="UP001164713"/>
    </source>
</evidence>
<dbReference type="RefSeq" id="WP_268306574.1">
    <property type="nucleotide sequence ID" value="NZ_CP114066.1"/>
</dbReference>
<gene>
    <name evidence="1" type="ORF">O0R52_09435</name>
</gene>
<evidence type="ECO:0000313" key="1">
    <source>
        <dbReference type="EMBL" id="WAT23156.1"/>
    </source>
</evidence>
<organism evidence="1 2">
    <name type="scientific">Bacillus halotolerans</name>
    <dbReference type="NCBI Taxonomy" id="260554"/>
    <lineage>
        <taxon>Bacteria</taxon>
        <taxon>Bacillati</taxon>
        <taxon>Bacillota</taxon>
        <taxon>Bacilli</taxon>
        <taxon>Bacillales</taxon>
        <taxon>Bacillaceae</taxon>
        <taxon>Bacillus</taxon>
    </lineage>
</organism>
<name>A0ABY7I584_9BACI</name>
<dbReference type="EMBL" id="CP114066">
    <property type="protein sequence ID" value="WAT23156.1"/>
    <property type="molecule type" value="Genomic_DNA"/>
</dbReference>